<dbReference type="AlphaFoldDB" id="A0A2I0WLR6"/>
<protein>
    <submittedName>
        <fullName evidence="1">Uncharacterized protein</fullName>
    </submittedName>
</protein>
<dbReference type="EMBL" id="KZ502537">
    <property type="protein sequence ID" value="PKU76603.1"/>
    <property type="molecule type" value="Genomic_DNA"/>
</dbReference>
<evidence type="ECO:0000313" key="2">
    <source>
        <dbReference type="Proteomes" id="UP000233837"/>
    </source>
</evidence>
<reference evidence="1 2" key="2">
    <citation type="journal article" date="2017" name="Nature">
        <title>The Apostasia genome and the evolution of orchids.</title>
        <authorList>
            <person name="Zhang G.Q."/>
            <person name="Liu K.W."/>
            <person name="Li Z."/>
            <person name="Lohaus R."/>
            <person name="Hsiao Y.Y."/>
            <person name="Niu S.C."/>
            <person name="Wang J.Y."/>
            <person name="Lin Y.C."/>
            <person name="Xu Q."/>
            <person name="Chen L.J."/>
            <person name="Yoshida K."/>
            <person name="Fujiwara S."/>
            <person name="Wang Z.W."/>
            <person name="Zhang Y.Q."/>
            <person name="Mitsuda N."/>
            <person name="Wang M."/>
            <person name="Liu G.H."/>
            <person name="Pecoraro L."/>
            <person name="Huang H.X."/>
            <person name="Xiao X.J."/>
            <person name="Lin M."/>
            <person name="Wu X.Y."/>
            <person name="Wu W.L."/>
            <person name="Chen Y.Y."/>
            <person name="Chang S.B."/>
            <person name="Sakamoto S."/>
            <person name="Ohme-Takagi M."/>
            <person name="Yagi M."/>
            <person name="Zeng S.J."/>
            <person name="Shen C.Y."/>
            <person name="Yeh C.M."/>
            <person name="Luo Y.B."/>
            <person name="Tsai W.C."/>
            <person name="Van de Peer Y."/>
            <person name="Liu Z.J."/>
        </authorList>
    </citation>
    <scope>NUCLEOTIDE SEQUENCE [LARGE SCALE GENOMIC DNA]</scope>
    <source>
        <tissue evidence="1">The whole plant</tissue>
    </source>
</reference>
<keyword evidence="2" id="KW-1185">Reference proteome</keyword>
<evidence type="ECO:0000313" key="1">
    <source>
        <dbReference type="EMBL" id="PKU76603.1"/>
    </source>
</evidence>
<organism evidence="1 2">
    <name type="scientific">Dendrobium catenatum</name>
    <dbReference type="NCBI Taxonomy" id="906689"/>
    <lineage>
        <taxon>Eukaryota</taxon>
        <taxon>Viridiplantae</taxon>
        <taxon>Streptophyta</taxon>
        <taxon>Embryophyta</taxon>
        <taxon>Tracheophyta</taxon>
        <taxon>Spermatophyta</taxon>
        <taxon>Magnoliopsida</taxon>
        <taxon>Liliopsida</taxon>
        <taxon>Asparagales</taxon>
        <taxon>Orchidaceae</taxon>
        <taxon>Epidendroideae</taxon>
        <taxon>Malaxideae</taxon>
        <taxon>Dendrobiinae</taxon>
        <taxon>Dendrobium</taxon>
    </lineage>
</organism>
<name>A0A2I0WLR6_9ASPA</name>
<sequence length="115" mass="12179">MPCATSVPALCGLVSFEVPCVLGEKSDSSISISKSIAPIVSSLVTPAVIVNGSFVDALVNLISHEALIYHVGDNMGEDVRLQIDWLHCSSDFSSESSGDELKNLGMVLPCSMTYM</sequence>
<dbReference type="Proteomes" id="UP000233837">
    <property type="component" value="Unassembled WGS sequence"/>
</dbReference>
<gene>
    <name evidence="1" type="ORF">MA16_Dca001208</name>
</gene>
<reference evidence="1 2" key="1">
    <citation type="journal article" date="2016" name="Sci. Rep.">
        <title>The Dendrobium catenatum Lindl. genome sequence provides insights into polysaccharide synthase, floral development and adaptive evolution.</title>
        <authorList>
            <person name="Zhang G.Q."/>
            <person name="Xu Q."/>
            <person name="Bian C."/>
            <person name="Tsai W.C."/>
            <person name="Yeh C.M."/>
            <person name="Liu K.W."/>
            <person name="Yoshida K."/>
            <person name="Zhang L.S."/>
            <person name="Chang S.B."/>
            <person name="Chen F."/>
            <person name="Shi Y."/>
            <person name="Su Y.Y."/>
            <person name="Zhang Y.Q."/>
            <person name="Chen L.J."/>
            <person name="Yin Y."/>
            <person name="Lin M."/>
            <person name="Huang H."/>
            <person name="Deng H."/>
            <person name="Wang Z.W."/>
            <person name="Zhu S.L."/>
            <person name="Zhao X."/>
            <person name="Deng C."/>
            <person name="Niu S.C."/>
            <person name="Huang J."/>
            <person name="Wang M."/>
            <person name="Liu G.H."/>
            <person name="Yang H.J."/>
            <person name="Xiao X.J."/>
            <person name="Hsiao Y.Y."/>
            <person name="Wu W.L."/>
            <person name="Chen Y.Y."/>
            <person name="Mitsuda N."/>
            <person name="Ohme-Takagi M."/>
            <person name="Luo Y.B."/>
            <person name="Van de Peer Y."/>
            <person name="Liu Z.J."/>
        </authorList>
    </citation>
    <scope>NUCLEOTIDE SEQUENCE [LARGE SCALE GENOMIC DNA]</scope>
    <source>
        <tissue evidence="1">The whole plant</tissue>
    </source>
</reference>
<accession>A0A2I0WLR6</accession>
<proteinExistence type="predicted"/>